<dbReference type="Pfam" id="PF01244">
    <property type="entry name" value="Peptidase_M19"/>
    <property type="match status" value="1"/>
</dbReference>
<evidence type="ECO:0000256" key="1">
    <source>
        <dbReference type="SAM" id="Phobius"/>
    </source>
</evidence>
<dbReference type="GO" id="GO:0006508">
    <property type="term" value="P:proteolysis"/>
    <property type="evidence" value="ECO:0007669"/>
    <property type="project" value="InterPro"/>
</dbReference>
<gene>
    <name evidence="2" type="ORF">METZ01_LOCUS433867</name>
</gene>
<keyword evidence="1" id="KW-0812">Transmembrane</keyword>
<dbReference type="AlphaFoldDB" id="A0A382YCK4"/>
<dbReference type="InterPro" id="IPR032466">
    <property type="entry name" value="Metal_Hydrolase"/>
</dbReference>
<keyword evidence="1" id="KW-1133">Transmembrane helix</keyword>
<dbReference type="PANTHER" id="PTHR10443:SF12">
    <property type="entry name" value="DIPEPTIDASE"/>
    <property type="match status" value="1"/>
</dbReference>
<dbReference type="EMBL" id="UINC01174741">
    <property type="protein sequence ID" value="SVD81013.1"/>
    <property type="molecule type" value="Genomic_DNA"/>
</dbReference>
<accession>A0A382YCK4</accession>
<feature type="non-terminal residue" evidence="2">
    <location>
        <position position="228"/>
    </location>
</feature>
<organism evidence="2">
    <name type="scientific">marine metagenome</name>
    <dbReference type="NCBI Taxonomy" id="408172"/>
    <lineage>
        <taxon>unclassified sequences</taxon>
        <taxon>metagenomes</taxon>
        <taxon>ecological metagenomes</taxon>
    </lineage>
</organism>
<dbReference type="InterPro" id="IPR008257">
    <property type="entry name" value="Pept_M19"/>
</dbReference>
<dbReference type="GO" id="GO:0070573">
    <property type="term" value="F:metallodipeptidase activity"/>
    <property type="evidence" value="ECO:0007669"/>
    <property type="project" value="InterPro"/>
</dbReference>
<evidence type="ECO:0008006" key="3">
    <source>
        <dbReference type="Google" id="ProtNLM"/>
    </source>
</evidence>
<dbReference type="PANTHER" id="PTHR10443">
    <property type="entry name" value="MICROSOMAL DIPEPTIDASE"/>
    <property type="match status" value="1"/>
</dbReference>
<reference evidence="2" key="1">
    <citation type="submission" date="2018-05" db="EMBL/GenBank/DDBJ databases">
        <authorList>
            <person name="Lanie J.A."/>
            <person name="Ng W.-L."/>
            <person name="Kazmierczak K.M."/>
            <person name="Andrzejewski T.M."/>
            <person name="Davidsen T.M."/>
            <person name="Wayne K.J."/>
            <person name="Tettelin H."/>
            <person name="Glass J.I."/>
            <person name="Rusch D."/>
            <person name="Podicherti R."/>
            <person name="Tsui H.-C.T."/>
            <person name="Winkler M.E."/>
        </authorList>
    </citation>
    <scope>NUCLEOTIDE SEQUENCE</scope>
</reference>
<protein>
    <recommendedName>
        <fullName evidence="3">Dipeptidase</fullName>
    </recommendedName>
</protein>
<keyword evidence="1" id="KW-0472">Membrane</keyword>
<evidence type="ECO:0000313" key="2">
    <source>
        <dbReference type="EMBL" id="SVD81013.1"/>
    </source>
</evidence>
<name>A0A382YCK4_9ZZZZ</name>
<dbReference type="PROSITE" id="PS51365">
    <property type="entry name" value="RENAL_DIPEPTIDASE_2"/>
    <property type="match status" value="1"/>
</dbReference>
<proteinExistence type="predicted"/>
<dbReference type="SUPFAM" id="SSF51556">
    <property type="entry name" value="Metallo-dependent hydrolases"/>
    <property type="match status" value="1"/>
</dbReference>
<sequence>MNTDKYKNSKINRREMIKKTAKIGGMIVSAPFINIGQYQLFASTTQKYSKQTVDLVTESLVIDMLGLLSLNGDTRKRWGPDGSGITDADIKEFKSSGINVFHNAYGVGGRNQTEAKINVLNFVGSMNSMIANRSDFFMRIDSIKDMREVMKNGKIGVMIGVQNANHFISPDDVALFYNLGQRVSQLTYNSRNMIGNGSTERMDGGISDFGVKIIEKMNEVGMAVDVSH</sequence>
<dbReference type="Gene3D" id="3.20.20.140">
    <property type="entry name" value="Metal-dependent hydrolases"/>
    <property type="match status" value="1"/>
</dbReference>
<feature type="transmembrane region" description="Helical" evidence="1">
    <location>
        <begin position="21"/>
        <end position="41"/>
    </location>
</feature>